<dbReference type="Gene3D" id="2.40.170.20">
    <property type="entry name" value="TonB-dependent receptor, beta-barrel domain"/>
    <property type="match status" value="1"/>
</dbReference>
<evidence type="ECO:0000256" key="2">
    <source>
        <dbReference type="ARBA" id="ARBA00022448"/>
    </source>
</evidence>
<dbReference type="PANTHER" id="PTHR30069">
    <property type="entry name" value="TONB-DEPENDENT OUTER MEMBRANE RECEPTOR"/>
    <property type="match status" value="1"/>
</dbReference>
<evidence type="ECO:0000256" key="4">
    <source>
        <dbReference type="ARBA" id="ARBA00022692"/>
    </source>
</evidence>
<dbReference type="RefSeq" id="WP_377975526.1">
    <property type="nucleotide sequence ID" value="NZ_JBBKYA010000002.1"/>
</dbReference>
<evidence type="ECO:0000256" key="10">
    <source>
        <dbReference type="SAM" id="SignalP"/>
    </source>
</evidence>
<keyword evidence="14" id="KW-1185">Reference proteome</keyword>
<evidence type="ECO:0000313" key="13">
    <source>
        <dbReference type="EMBL" id="MFD3275519.1"/>
    </source>
</evidence>
<comment type="subcellular location">
    <subcellularLocation>
        <location evidence="1 8">Cell outer membrane</location>
        <topology evidence="1 8">Multi-pass membrane protein</topology>
    </subcellularLocation>
</comment>
<keyword evidence="3 8" id="KW-1134">Transmembrane beta strand</keyword>
<dbReference type="InterPro" id="IPR000531">
    <property type="entry name" value="Beta-barrel_TonB"/>
</dbReference>
<gene>
    <name evidence="13" type="ORF">SKC38_04670</name>
</gene>
<keyword evidence="5 9" id="KW-0798">TonB box</keyword>
<feature type="signal peptide" evidence="10">
    <location>
        <begin position="1"/>
        <end position="22"/>
    </location>
</feature>
<name>A0ABW6CX71_9BACT</name>
<keyword evidence="2 8" id="KW-0813">Transport</keyword>
<evidence type="ECO:0000256" key="6">
    <source>
        <dbReference type="ARBA" id="ARBA00023136"/>
    </source>
</evidence>
<evidence type="ECO:0000256" key="7">
    <source>
        <dbReference type="ARBA" id="ARBA00023237"/>
    </source>
</evidence>
<feature type="domain" description="TonB-dependent receptor-like beta-barrel" evidence="11">
    <location>
        <begin position="234"/>
        <end position="620"/>
    </location>
</feature>
<dbReference type="PROSITE" id="PS51257">
    <property type="entry name" value="PROKAR_LIPOPROTEIN"/>
    <property type="match status" value="1"/>
</dbReference>
<keyword evidence="4 8" id="KW-0812">Transmembrane</keyword>
<dbReference type="InterPro" id="IPR012910">
    <property type="entry name" value="Plug_dom"/>
</dbReference>
<dbReference type="PANTHER" id="PTHR30069:SF50">
    <property type="entry name" value="TONB-DEPENDENT RECEPTOR HI_1217-RELATED"/>
    <property type="match status" value="1"/>
</dbReference>
<dbReference type="InterPro" id="IPR039426">
    <property type="entry name" value="TonB-dep_rcpt-like"/>
</dbReference>
<evidence type="ECO:0000256" key="5">
    <source>
        <dbReference type="ARBA" id="ARBA00023077"/>
    </source>
</evidence>
<comment type="similarity">
    <text evidence="8 9">Belongs to the TonB-dependent receptor family.</text>
</comment>
<feature type="chain" id="PRO_5046834203" evidence="10">
    <location>
        <begin position="23"/>
        <end position="646"/>
    </location>
</feature>
<dbReference type="InterPro" id="IPR037066">
    <property type="entry name" value="Plug_dom_sf"/>
</dbReference>
<dbReference type="SUPFAM" id="SSF56935">
    <property type="entry name" value="Porins"/>
    <property type="match status" value="1"/>
</dbReference>
<dbReference type="CDD" id="cd01347">
    <property type="entry name" value="ligand_gated_channel"/>
    <property type="match status" value="1"/>
</dbReference>
<keyword evidence="6 8" id="KW-0472">Membrane</keyword>
<evidence type="ECO:0000313" key="14">
    <source>
        <dbReference type="Proteomes" id="UP001598114"/>
    </source>
</evidence>
<proteinExistence type="inferred from homology"/>
<keyword evidence="10" id="KW-0732">Signal</keyword>
<dbReference type="PROSITE" id="PS52016">
    <property type="entry name" value="TONB_DEPENDENT_REC_3"/>
    <property type="match status" value="1"/>
</dbReference>
<comment type="caution">
    <text evidence="13">The sequence shown here is derived from an EMBL/GenBank/DDBJ whole genome shotgun (WGS) entry which is preliminary data.</text>
</comment>
<dbReference type="Pfam" id="PF07715">
    <property type="entry name" value="Plug"/>
    <property type="match status" value="1"/>
</dbReference>
<evidence type="ECO:0000256" key="9">
    <source>
        <dbReference type="RuleBase" id="RU003357"/>
    </source>
</evidence>
<evidence type="ECO:0000259" key="12">
    <source>
        <dbReference type="Pfam" id="PF07715"/>
    </source>
</evidence>
<protein>
    <submittedName>
        <fullName evidence="13">TonB-dependent receptor</fullName>
    </submittedName>
</protein>
<organism evidence="13 14">
    <name type="scientific">Aquirufa echingensis</name>
    <dbReference type="NCBI Taxonomy" id="3096516"/>
    <lineage>
        <taxon>Bacteria</taxon>
        <taxon>Pseudomonadati</taxon>
        <taxon>Bacteroidota</taxon>
        <taxon>Cytophagia</taxon>
        <taxon>Cytophagales</taxon>
        <taxon>Flectobacillaceae</taxon>
        <taxon>Aquirufa</taxon>
    </lineage>
</organism>
<keyword evidence="13" id="KW-0675">Receptor</keyword>
<evidence type="ECO:0000256" key="1">
    <source>
        <dbReference type="ARBA" id="ARBA00004571"/>
    </source>
</evidence>
<reference evidence="13 14" key="1">
    <citation type="submission" date="2024-03" db="EMBL/GenBank/DDBJ databases">
        <title>Aquirufa genome sequencing.</title>
        <authorList>
            <person name="Pitt A."/>
            <person name="Hahn M.W."/>
        </authorList>
    </citation>
    <scope>NUCLEOTIDE SEQUENCE [LARGE SCALE GENOMIC DNA]</scope>
    <source>
        <strain evidence="13 14">PLAD-142S6K</strain>
    </source>
</reference>
<dbReference type="Pfam" id="PF00593">
    <property type="entry name" value="TonB_dep_Rec_b-barrel"/>
    <property type="match status" value="1"/>
</dbReference>
<dbReference type="InterPro" id="IPR036942">
    <property type="entry name" value="Beta-barrel_TonB_sf"/>
</dbReference>
<dbReference type="Proteomes" id="UP001598114">
    <property type="component" value="Unassembled WGS sequence"/>
</dbReference>
<evidence type="ECO:0000259" key="11">
    <source>
        <dbReference type="Pfam" id="PF00593"/>
    </source>
</evidence>
<accession>A0ABW6CX71</accession>
<dbReference type="Gene3D" id="2.170.130.10">
    <property type="entry name" value="TonB-dependent receptor, plug domain"/>
    <property type="match status" value="1"/>
</dbReference>
<evidence type="ECO:0000256" key="8">
    <source>
        <dbReference type="PROSITE-ProRule" id="PRU01360"/>
    </source>
</evidence>
<dbReference type="EMBL" id="JBBKYA010000002">
    <property type="protein sequence ID" value="MFD3275519.1"/>
    <property type="molecule type" value="Genomic_DNA"/>
</dbReference>
<sequence>MFNIRLTLLTAFSFACLPTVYAAKTAIRPDSLLTEVQVKASKYPAKLSQTGKVVSIISQEQIQQSLGKNLGELLQERVGVSIVGARSAPGSNQEVYVRGSNTGNVLLLIDGFPANDPSHISSVLDWNLIDLGSLERIEIMKGGQSTLYGSDAMAGVINLITRKSGSSLSLQAGGLGTHAEAFQIQKTIKSLRMGLALKNFQTQGFSAAANQLEKDGMGQQNIRLNLGSTIGKHADWDLYYQSEFYQASLDGGPFMDERDYTANASNHAFRGQFHQQFVQGDLFVRLFQDITHRFFRNDSTDIPANAWSNYSESAYVGLNQGAEGYVKWHLPAGIQTVAGVEFRNQSTAQSDYSISAYGRYDSPTLAASLANIQLLGTYVTFEKHQEDVWGLELGGRLSNHSLYGNNLTYHVNPYLYLWPKGKLFANYYSSFKAPSLYQLYSPYGNKDLKAEQGKTFEAGFEQNMGALYVRLVGFQQDVQDGIVFQSIAVEPYGRYANVSKQNTSGIELEARYAWKGFATELGYTYLDGEMHNQIDGKDTTYSALIRRPKHQLSLRVNQQLTKRWSASVYTQYVGERTDYYYDDATYQTQSVNLPGYVWTELQSTYSLNKRWRVQAILKNVLNHLPTEMYGYSGQPRNLQLSLLGTF</sequence>
<evidence type="ECO:0000256" key="3">
    <source>
        <dbReference type="ARBA" id="ARBA00022452"/>
    </source>
</evidence>
<keyword evidence="7 8" id="KW-0998">Cell outer membrane</keyword>
<feature type="domain" description="TonB-dependent receptor plug" evidence="12">
    <location>
        <begin position="47"/>
        <end position="156"/>
    </location>
</feature>